<dbReference type="SUPFAM" id="SSF69318">
    <property type="entry name" value="Integrin alpha N-terminal domain"/>
    <property type="match status" value="1"/>
</dbReference>
<evidence type="ECO:0000256" key="4">
    <source>
        <dbReference type="ARBA" id="ARBA00023026"/>
    </source>
</evidence>
<dbReference type="GO" id="GO:0005737">
    <property type="term" value="C:cytoplasm"/>
    <property type="evidence" value="ECO:0007669"/>
    <property type="project" value="InterPro"/>
</dbReference>
<name>A0A521FDM9_9FLAO</name>
<dbReference type="InterPro" id="IPR003284">
    <property type="entry name" value="Sal_SpvB"/>
</dbReference>
<keyword evidence="4" id="KW-0843">Virulence</keyword>
<comment type="subcellular location">
    <subcellularLocation>
        <location evidence="1">Secreted</location>
    </subcellularLocation>
</comment>
<dbReference type="InterPro" id="IPR013517">
    <property type="entry name" value="FG-GAP"/>
</dbReference>
<dbReference type="RefSeq" id="WP_111376083.1">
    <property type="nucleotide sequence ID" value="NZ_FXTQ01000010.1"/>
</dbReference>
<accession>A0A521FDM9</accession>
<dbReference type="OrthoDB" id="6225685at2"/>
<feature type="signal peptide" evidence="5">
    <location>
        <begin position="1"/>
        <end position="19"/>
    </location>
</feature>
<evidence type="ECO:0000313" key="7">
    <source>
        <dbReference type="Proteomes" id="UP000319267"/>
    </source>
</evidence>
<evidence type="ECO:0000256" key="5">
    <source>
        <dbReference type="SAM" id="SignalP"/>
    </source>
</evidence>
<dbReference type="Proteomes" id="UP000319267">
    <property type="component" value="Unassembled WGS sequence"/>
</dbReference>
<dbReference type="Pfam" id="PF03534">
    <property type="entry name" value="SpvB"/>
    <property type="match status" value="1"/>
</dbReference>
<dbReference type="InterPro" id="IPR050708">
    <property type="entry name" value="T6SS_VgrG/RHS"/>
</dbReference>
<dbReference type="Pfam" id="PF13517">
    <property type="entry name" value="FG-GAP_3"/>
    <property type="match status" value="1"/>
</dbReference>
<organism evidence="6 7">
    <name type="scientific">Flavobacterium nitrogenifigens</name>
    <dbReference type="NCBI Taxonomy" id="1617283"/>
    <lineage>
        <taxon>Bacteria</taxon>
        <taxon>Pseudomonadati</taxon>
        <taxon>Bacteroidota</taxon>
        <taxon>Flavobacteriia</taxon>
        <taxon>Flavobacteriales</taxon>
        <taxon>Flavobacteriaceae</taxon>
        <taxon>Flavobacterium</taxon>
    </lineage>
</organism>
<evidence type="ECO:0000256" key="2">
    <source>
        <dbReference type="ARBA" id="ARBA00022525"/>
    </source>
</evidence>
<dbReference type="EMBL" id="FXTQ01000010">
    <property type="protein sequence ID" value="SMO94239.1"/>
    <property type="molecule type" value="Genomic_DNA"/>
</dbReference>
<gene>
    <name evidence="6" type="ORF">SAMN06265220_11014</name>
</gene>
<keyword evidence="2" id="KW-0964">Secreted</keyword>
<dbReference type="GO" id="GO:0005576">
    <property type="term" value="C:extracellular region"/>
    <property type="evidence" value="ECO:0007669"/>
    <property type="project" value="UniProtKB-SubCell"/>
</dbReference>
<dbReference type="InterPro" id="IPR008979">
    <property type="entry name" value="Galactose-bd-like_sf"/>
</dbReference>
<dbReference type="PANTHER" id="PTHR32305:SF15">
    <property type="entry name" value="PROTEIN RHSA-RELATED"/>
    <property type="match status" value="1"/>
</dbReference>
<dbReference type="SUPFAM" id="SSF49785">
    <property type="entry name" value="Galactose-binding domain-like"/>
    <property type="match status" value="1"/>
</dbReference>
<protein>
    <submittedName>
        <fullName evidence="6">RHS repeat-associated core domain-containing protein</fullName>
    </submittedName>
</protein>
<feature type="chain" id="PRO_5021979984" evidence="5">
    <location>
        <begin position="20"/>
        <end position="2179"/>
    </location>
</feature>
<evidence type="ECO:0000256" key="3">
    <source>
        <dbReference type="ARBA" id="ARBA00022729"/>
    </source>
</evidence>
<evidence type="ECO:0000256" key="1">
    <source>
        <dbReference type="ARBA" id="ARBA00004613"/>
    </source>
</evidence>
<evidence type="ECO:0000313" key="6">
    <source>
        <dbReference type="EMBL" id="SMO94239.1"/>
    </source>
</evidence>
<sequence>MKKKYLSLILFIFTIIISAQTPTGSSTEAGLTAGKLSVSLTGAANYAVPINLPPGINEVVPRVSLAYNSQGVEGMAANGWDIAGISKIKRISKTRFHDGNVENYKLTPQDRFALDGQRLMLKSGTYGTHNSVYELEKFSQVKITMLYGMIEPWEEIQYYFMAEYPDGSKAMYGNKSDAQSAYEWAIVSWENAQGVKINYSYNTTGGYLSIATIRYGSRGLTAHINEVRFTYTASQRKNENYIANGYKIIRNNILSKIEVISNGTGYRNYFISYTTGDRISSITEKNGDNSKNYNPTVFTYENTTDNITYAPIGASLDIGNITASNAAAISGDFDDDGKMDCIIYPKTGNDKNAKYWLFNDITSGNNTSLGLLHNVGAFEKIFPTTWLSWNNKMMPQGWTIAKKTATGFDFTVWSTSMSTIIPQYTRTVNFPTTPIITKCYTNCNSDIVNKIYPKKIISGDFNGDGLTDVIAFDLPLSQGECVLDDYSLSICELRSSNLLSRKVYFIDLKRDNTSDYLKYAGELSANITDDSDTDIKVADFNGDGKSDFYIFYRGTLRVYSLNEQNNIVLLYENSVADSTLEGPLLFGDFNGDGKSDFMGIPPTGSTWYKYTSTGISYLKETKNYTGIQFPAEAAFTDAKFITLNYNNDKLTDLALIVSSSTTASNVAGSVNVKCFINNNGDFTTSTGFTVSANTGIQSTLSFGALPIFVSPTESSSRDNNFAVSTLELAFINKNKVHFFNSQKNYLKDNLIKTVTIGNGVTESVSYTPLNSAFKNNYNSIYNPSSGISNFPNMDITINSNIYLVSKVEKQSSSVYKKRLFAYYGAVSSLDRREFIGFRSVSQSDWHDDSSVIFSTVYNNNIDLRAANIEKFTVPYMYYPYGSASPSDFTTKQLTTYETAVDPLRANKVYKLKILNYKNFNSVTDINNETAEIQYDTYNNITSSKTYTKKGSALTKTMTITKGYDFVASPYIVGRPKNKTVSITANNHTMTSTEAYTYNSNNLLSNTDKSATGTSTISESCIYDIYGNVTKKTITSQVPVQSRSTLFEYDTSGRFITKITDNDNLTATYEYYTENGLMKKETTPYKSFSYTYDSWLKKITQKNNLLNTTTTYSYAQNASKTIVTTTEDPLDGNIFQETFDDLGRKISTGSKDINGSFTYVSYVYDIFDRLTKKSEPYFGTTPAQWNETQYDIYSRPIQNISFNGKIVSNVYNKLVTTNTEGLKSKVITKDAVGNTVSVSETSAGEITYNYFADGNLKQISYNGISLDIEQDGWGRKTKFKDPSNGDYTYAYNDYDELTEEKSQNGNVVTTITRDSNGRAVKKTIIGGGTNSETNYTYDNTKLPTTIIYEDKNEPAGARKIETAITYDNTYKRILSIVENKVGISKFTRSFTYDGLGRVATEIKLAEIGSKSSSVYTQNVYKNGTLYQIKDINNKVLWQANTLNAKGQILEGIIGNGIKNTYTYDNNGFLSKIQCDKTTAPTANIMTLTSAFDKNTRNLDSRTNNVFGNYTENFKYDELNRLKTFTNRLGIEETQSYDAAGKIAANNLGAYGYDSTKKYQNNSIALSAEAAGYYGNREGLFNDSMEDRTGWSKGGYYPTLISFDNTVSHSGKNSLKVSSVGKTVNYVQSNVYIPIDNVADTKYTFSGWVYSDSPKAQLTIFTYQTIGQSTYTAALSVSTTALNTWTYITKEITVPANIKALNLRADNVGTGNVWFDDVEIRKSSDPSSTLRKLAVTYNSFKSPIQIEEINVDKINFTYTDGNTRSSMYYGSFDTDKAVRVLRKHYSADGSMEIKENRVTGSYEFVTYIGGDGYTAPIAVKSNGTVQNYLYLHRDYQGSILAVTDANAAVVEKRLFDGWGNIIKVQDGSGNALNGLTVLDRGYTGHEHLQSVGIIHINARLYDPMLHRFLQVDNYIQDLSNTQNFNQYAYVFNNPTSYVDLSGNSADPPAGTNYRDEYEYKDEFGSWIYDAKSQTWFGVGGSPDITVGAVNLSNVTIGGVNHNSYSYGGGTSLFSGMTGNFTGGGAGNDMQKASFMDGNVSLFDVANFGIGFVGYSISQVQSAAEAEMIALKSRNTLTSLAKLAKIESGLVGANKFARGLGVAGAVLTTGKVVYDYTHGKDLTAGQVADVAIAVGLAALTISNPVALVGFGIYGILDATGALDSIKSSLGGDTVILKSNFEK</sequence>
<dbReference type="NCBIfam" id="TIGR03696">
    <property type="entry name" value="Rhs_assc_core"/>
    <property type="match status" value="1"/>
</dbReference>
<reference evidence="6 7" key="1">
    <citation type="submission" date="2017-05" db="EMBL/GenBank/DDBJ databases">
        <authorList>
            <person name="Varghese N."/>
            <person name="Submissions S."/>
        </authorList>
    </citation>
    <scope>NUCLEOTIDE SEQUENCE [LARGE SCALE GENOMIC DNA]</scope>
    <source>
        <strain evidence="6 7">DSM 29982</strain>
    </source>
</reference>
<keyword evidence="3 5" id="KW-0732">Signal</keyword>
<dbReference type="InterPro" id="IPR022385">
    <property type="entry name" value="Rhs_assc_core"/>
</dbReference>
<proteinExistence type="predicted"/>
<dbReference type="Gene3D" id="2.180.10.10">
    <property type="entry name" value="RHS repeat-associated core"/>
    <property type="match status" value="2"/>
</dbReference>
<keyword evidence="7" id="KW-1185">Reference proteome</keyword>
<dbReference type="InterPro" id="IPR028994">
    <property type="entry name" value="Integrin_alpha_N"/>
</dbReference>
<dbReference type="PANTHER" id="PTHR32305">
    <property type="match status" value="1"/>
</dbReference>